<evidence type="ECO:0000259" key="2">
    <source>
        <dbReference type="PROSITE" id="PS50943"/>
    </source>
</evidence>
<dbReference type="CDD" id="cd00093">
    <property type="entry name" value="HTH_XRE"/>
    <property type="match status" value="1"/>
</dbReference>
<proteinExistence type="predicted"/>
<gene>
    <name evidence="3" type="ORF">GCM10011573_07460</name>
</gene>
<dbReference type="PROSITE" id="PS50943">
    <property type="entry name" value="HTH_CROC1"/>
    <property type="match status" value="1"/>
</dbReference>
<dbReference type="InterPro" id="IPR001387">
    <property type="entry name" value="Cro/C1-type_HTH"/>
</dbReference>
<accession>A0ABQ1NLT4</accession>
<keyword evidence="1" id="KW-0238">DNA-binding</keyword>
<dbReference type="PANTHER" id="PTHR46558:SF11">
    <property type="entry name" value="HTH-TYPE TRANSCRIPTIONAL REGULATOR XRE"/>
    <property type="match status" value="1"/>
</dbReference>
<dbReference type="SMART" id="SM00530">
    <property type="entry name" value="HTH_XRE"/>
    <property type="match status" value="1"/>
</dbReference>
<dbReference type="PANTHER" id="PTHR46558">
    <property type="entry name" value="TRACRIPTIONAL REGULATORY PROTEIN-RELATED-RELATED"/>
    <property type="match status" value="1"/>
</dbReference>
<sequence>MDELNLASVIVSKRREKGITQEHLAEYIGVTKASVSKWENGLSYPDIVLLPRLASYFDLTIDALLGFTAQLDERQIQAVYQELALDFFEKDFEEVINKSQTFVKKYYSCYPLLLKMVLLYINHVSLARDEQQMNALMTEALALCTRIRENSKNIEQLKEATSYQAMCYLILKKGEAVLTLIGETVSDENADGLLIAQAFQLLGNVEKAQETLQIEAYQKLTAFYNCLLHLIQSNLGNFAEAETAYLRAEALSRLFNMRTLSPNSAAGLYALGAQMYQLADLSEKALELLEKYVDVCVDGFFPIDFHGDAFFDKVEDWLEHKKFVPRNEKVVKESMIRDVLQNPIFEPLRQRTEFIKMNEKITNYLGGN</sequence>
<protein>
    <submittedName>
        <fullName evidence="3">Transcriptional regulator</fullName>
    </submittedName>
</protein>
<comment type="caution">
    <text evidence="3">The sequence shown here is derived from an EMBL/GenBank/DDBJ whole genome shotgun (WGS) entry which is preliminary data.</text>
</comment>
<dbReference type="Pfam" id="PF01381">
    <property type="entry name" value="HTH_3"/>
    <property type="match status" value="1"/>
</dbReference>
<keyword evidence="4" id="KW-1185">Reference proteome</keyword>
<dbReference type="InterPro" id="IPR010982">
    <property type="entry name" value="Lambda_DNA-bd_dom_sf"/>
</dbReference>
<evidence type="ECO:0000313" key="3">
    <source>
        <dbReference type="EMBL" id="GGC80292.1"/>
    </source>
</evidence>
<dbReference type="SUPFAM" id="SSF47413">
    <property type="entry name" value="lambda repressor-like DNA-binding domains"/>
    <property type="match status" value="1"/>
</dbReference>
<dbReference type="EMBL" id="BMKI01000001">
    <property type="protein sequence ID" value="GGC80292.1"/>
    <property type="molecule type" value="Genomic_DNA"/>
</dbReference>
<reference evidence="4" key="1">
    <citation type="journal article" date="2019" name="Int. J. Syst. Evol. Microbiol.">
        <title>The Global Catalogue of Microorganisms (GCM) 10K type strain sequencing project: providing services to taxonomists for standard genome sequencing and annotation.</title>
        <authorList>
            <consortium name="The Broad Institute Genomics Platform"/>
            <consortium name="The Broad Institute Genome Sequencing Center for Infectious Disease"/>
            <person name="Wu L."/>
            <person name="Ma J."/>
        </authorList>
    </citation>
    <scope>NUCLEOTIDE SEQUENCE [LARGE SCALE GENOMIC DNA]</scope>
    <source>
        <strain evidence="4">CGMCC 1.15942</strain>
    </source>
</reference>
<dbReference type="RefSeq" id="WP_088268629.1">
    <property type="nucleotide sequence ID" value="NZ_BMKI01000001.1"/>
</dbReference>
<feature type="domain" description="HTH cro/C1-type" evidence="2">
    <location>
        <begin position="10"/>
        <end position="64"/>
    </location>
</feature>
<dbReference type="Proteomes" id="UP000630615">
    <property type="component" value="Unassembled WGS sequence"/>
</dbReference>
<organism evidence="3 4">
    <name type="scientific">Enterococcus wangshanyuanii</name>
    <dbReference type="NCBI Taxonomy" id="2005703"/>
    <lineage>
        <taxon>Bacteria</taxon>
        <taxon>Bacillati</taxon>
        <taxon>Bacillota</taxon>
        <taxon>Bacilli</taxon>
        <taxon>Lactobacillales</taxon>
        <taxon>Enterococcaceae</taxon>
        <taxon>Enterococcus</taxon>
    </lineage>
</organism>
<dbReference type="Gene3D" id="1.10.260.40">
    <property type="entry name" value="lambda repressor-like DNA-binding domains"/>
    <property type="match status" value="1"/>
</dbReference>
<evidence type="ECO:0000313" key="4">
    <source>
        <dbReference type="Proteomes" id="UP000630615"/>
    </source>
</evidence>
<name>A0ABQ1NLT4_9ENTE</name>
<evidence type="ECO:0000256" key="1">
    <source>
        <dbReference type="ARBA" id="ARBA00023125"/>
    </source>
</evidence>